<dbReference type="PANTHER" id="PTHR47165">
    <property type="entry name" value="OS03G0429900 PROTEIN"/>
    <property type="match status" value="1"/>
</dbReference>
<organism evidence="2 3">
    <name type="scientific">Kingdonia uniflora</name>
    <dbReference type="NCBI Taxonomy" id="39325"/>
    <lineage>
        <taxon>Eukaryota</taxon>
        <taxon>Viridiplantae</taxon>
        <taxon>Streptophyta</taxon>
        <taxon>Embryophyta</taxon>
        <taxon>Tracheophyta</taxon>
        <taxon>Spermatophyta</taxon>
        <taxon>Magnoliopsida</taxon>
        <taxon>Ranunculales</taxon>
        <taxon>Circaeasteraceae</taxon>
        <taxon>Kingdonia</taxon>
    </lineage>
</organism>
<dbReference type="InterPro" id="IPR013955">
    <property type="entry name" value="Rep_factor-A_C"/>
</dbReference>
<gene>
    <name evidence="2" type="ORF">GIB67_015904</name>
</gene>
<reference evidence="2 3" key="1">
    <citation type="journal article" date="2020" name="IScience">
        <title>Genome Sequencing of the Endangered Kingdonia uniflora (Circaeasteraceae, Ranunculales) Reveals Potential Mechanisms of Evolutionary Specialization.</title>
        <authorList>
            <person name="Sun Y."/>
            <person name="Deng T."/>
            <person name="Zhang A."/>
            <person name="Moore M.J."/>
            <person name="Landis J.B."/>
            <person name="Lin N."/>
            <person name="Zhang H."/>
            <person name="Zhang X."/>
            <person name="Huang J."/>
            <person name="Zhang X."/>
            <person name="Sun H."/>
            <person name="Wang H."/>
        </authorList>
    </citation>
    <scope>NUCLEOTIDE SEQUENCE [LARGE SCALE GENOMIC DNA]</scope>
    <source>
        <strain evidence="2">TB1705</strain>
        <tissue evidence="2">Leaf</tissue>
    </source>
</reference>
<dbReference type="Proteomes" id="UP000541444">
    <property type="component" value="Unassembled WGS sequence"/>
</dbReference>
<dbReference type="SUPFAM" id="SSF50249">
    <property type="entry name" value="Nucleic acid-binding proteins"/>
    <property type="match status" value="1"/>
</dbReference>
<dbReference type="PANTHER" id="PTHR47165:SF4">
    <property type="entry name" value="OS03G0429900 PROTEIN"/>
    <property type="match status" value="1"/>
</dbReference>
<proteinExistence type="predicted"/>
<accession>A0A7J7P710</accession>
<feature type="domain" description="Replication factor A C-terminal" evidence="1">
    <location>
        <begin position="11"/>
        <end position="93"/>
    </location>
</feature>
<protein>
    <recommendedName>
        <fullName evidence="1">Replication factor A C-terminal domain-containing protein</fullName>
    </recommendedName>
</protein>
<dbReference type="OrthoDB" id="1110790at2759"/>
<sequence length="106" mass="12299">MTENSSKGLKYTCKATITKVFSDYGWYYLLCQFCRKKVESLDSKYKCNSCNSTTTNPTPRFRLQLQVDDLTGTTFERETQILLPHSVQELINIELKVNSIIYLCHT</sequence>
<evidence type="ECO:0000259" key="1">
    <source>
        <dbReference type="Pfam" id="PF08646"/>
    </source>
</evidence>
<dbReference type="EMBL" id="JACGCM010000207">
    <property type="protein sequence ID" value="KAF6175219.1"/>
    <property type="molecule type" value="Genomic_DNA"/>
</dbReference>
<evidence type="ECO:0000313" key="2">
    <source>
        <dbReference type="EMBL" id="KAF6175219.1"/>
    </source>
</evidence>
<name>A0A7J7P710_9MAGN</name>
<dbReference type="Gene3D" id="2.40.50.140">
    <property type="entry name" value="Nucleic acid-binding proteins"/>
    <property type="match status" value="1"/>
</dbReference>
<evidence type="ECO:0000313" key="3">
    <source>
        <dbReference type="Proteomes" id="UP000541444"/>
    </source>
</evidence>
<dbReference type="AlphaFoldDB" id="A0A7J7P710"/>
<dbReference type="InterPro" id="IPR012340">
    <property type="entry name" value="NA-bd_OB-fold"/>
</dbReference>
<keyword evidence="3" id="KW-1185">Reference proteome</keyword>
<feature type="non-terminal residue" evidence="2">
    <location>
        <position position="1"/>
    </location>
</feature>
<comment type="caution">
    <text evidence="2">The sequence shown here is derived from an EMBL/GenBank/DDBJ whole genome shotgun (WGS) entry which is preliminary data.</text>
</comment>
<dbReference type="Pfam" id="PF08646">
    <property type="entry name" value="Rep_fac-A_C"/>
    <property type="match status" value="1"/>
</dbReference>